<dbReference type="PANTHER" id="PTHR47505">
    <property type="entry name" value="DNA UTILIZATION PROTEIN YHGH"/>
    <property type="match status" value="1"/>
</dbReference>
<dbReference type="KEGG" id="bgx:ESN35_04400"/>
<dbReference type="Gene3D" id="3.40.50.2020">
    <property type="match status" value="1"/>
</dbReference>
<dbReference type="PANTHER" id="PTHR47505:SF1">
    <property type="entry name" value="DNA UTILIZATION PROTEIN YHGH"/>
    <property type="match status" value="1"/>
</dbReference>
<dbReference type="SUPFAM" id="SSF53271">
    <property type="entry name" value="PRTase-like"/>
    <property type="match status" value="1"/>
</dbReference>
<dbReference type="InterPro" id="IPR051910">
    <property type="entry name" value="ComF/GntX_DNA_util-trans"/>
</dbReference>
<dbReference type="EMBL" id="CP035464">
    <property type="protein sequence ID" value="QAY32743.1"/>
    <property type="molecule type" value="Genomic_DNA"/>
</dbReference>
<comment type="similarity">
    <text evidence="1">Belongs to the ComF/GntX family.</text>
</comment>
<reference evidence="3 4" key="1">
    <citation type="submission" date="2019-01" db="EMBL/GenBank/DDBJ databases">
        <title>Complete genome sequence of Bifidobacterium gallinarum CACC 514.</title>
        <authorList>
            <person name="Jung M."/>
        </authorList>
    </citation>
    <scope>NUCLEOTIDE SEQUENCE [LARGE SCALE GENOMIC DNA]</scope>
    <source>
        <strain evidence="3 4">CACC 514</strain>
    </source>
</reference>
<accession>A0A4P6DS21</accession>
<organism evidence="3 4">
    <name type="scientific">Bifidobacterium pullorum subsp. gallinarum</name>
    <dbReference type="NCBI Taxonomy" id="78344"/>
    <lineage>
        <taxon>Bacteria</taxon>
        <taxon>Bacillati</taxon>
        <taxon>Actinomycetota</taxon>
        <taxon>Actinomycetes</taxon>
        <taxon>Bifidobacteriales</taxon>
        <taxon>Bifidobacteriaceae</taxon>
        <taxon>Bifidobacterium</taxon>
    </lineage>
</organism>
<dbReference type="STRING" id="78344.BIGA_0497"/>
<protein>
    <submittedName>
        <fullName evidence="3">ComF family protein</fullName>
    </submittedName>
</protein>
<feature type="domain" description="Phosphoribosyltransferase" evidence="2">
    <location>
        <begin position="129"/>
        <end position="227"/>
    </location>
</feature>
<dbReference type="InterPro" id="IPR000836">
    <property type="entry name" value="PRTase_dom"/>
</dbReference>
<evidence type="ECO:0000259" key="2">
    <source>
        <dbReference type="Pfam" id="PF00156"/>
    </source>
</evidence>
<gene>
    <name evidence="3" type="ORF">ESN35_04400</name>
</gene>
<dbReference type="Proteomes" id="UP000293589">
    <property type="component" value="Chromosome"/>
</dbReference>
<proteinExistence type="inferred from homology"/>
<dbReference type="AlphaFoldDB" id="A0A4P6DS21"/>
<dbReference type="Pfam" id="PF00156">
    <property type="entry name" value="Pribosyltran"/>
    <property type="match status" value="1"/>
</dbReference>
<dbReference type="InterPro" id="IPR029057">
    <property type="entry name" value="PRTase-like"/>
</dbReference>
<dbReference type="CDD" id="cd06223">
    <property type="entry name" value="PRTases_typeI"/>
    <property type="match status" value="1"/>
</dbReference>
<name>A0A4P6DS21_9BIFI</name>
<evidence type="ECO:0000256" key="1">
    <source>
        <dbReference type="ARBA" id="ARBA00008007"/>
    </source>
</evidence>
<evidence type="ECO:0000313" key="3">
    <source>
        <dbReference type="EMBL" id="QAY32743.1"/>
    </source>
</evidence>
<sequence>MRCMGISAWLGAIRDVVLPRGCAGCDAPDAVVCGECRELLDRTVAFDMPGTSMGRGYACAWYRGVVRRVILGWKDHHDEECDGPLSEAMAVLAARCLQATVDGMRTVLVVPAPSSSASVHRRGRRHTVVLAAAVARACRDMGVDARVVPLLTMDHVRGRSVQMGGGQRSRRVSGRIAVRRPELCRHAHVIVVDDIVTTGATMRQCVDALRSSGTQVVTCLSVAYTPQPDAATVRDSAARDDTSAA</sequence>
<evidence type="ECO:0000313" key="4">
    <source>
        <dbReference type="Proteomes" id="UP000293589"/>
    </source>
</evidence>